<evidence type="ECO:0000313" key="3">
    <source>
        <dbReference type="Proteomes" id="UP000030746"/>
    </source>
</evidence>
<dbReference type="AlphaFoldDB" id="V4B4L7"/>
<feature type="region of interest" description="Disordered" evidence="1">
    <location>
        <begin position="192"/>
        <end position="223"/>
    </location>
</feature>
<feature type="region of interest" description="Disordered" evidence="1">
    <location>
        <begin position="264"/>
        <end position="300"/>
    </location>
</feature>
<dbReference type="KEGG" id="lgi:LOTGIDRAFT_236684"/>
<evidence type="ECO:0000256" key="1">
    <source>
        <dbReference type="SAM" id="MobiDB-lite"/>
    </source>
</evidence>
<sequence length="328" mass="37107">MTPDIPVIQSSWYSIIWDSGDRLSPTPKPLSNSAIVFLGNGVFGLFLFFRKPSVEEQKILIPSASMNGIRHRNKGSFGSNISGSVISLFTGRSNTQKSFYDSRQSLYSNTGQDKLLLPQTNGGPGYFKLPSNSIPNTEIPVRRASFDISDSQDLELQRERANTDHSDRDIPVVTTERERKFSTPFNFTFFRKERDDKPDSSASKPSRFQVEPVTNDPDQDFVAPKTRRSGQIMCQLEKYNMKHNISRPPVLSAIEEGGTIHSIRQLPLSGDNSDLSDPFDDPHLLQRQRSTDTNRSISSWEDEDILDEPYSPYANNRIIPEIIIEECK</sequence>
<dbReference type="EMBL" id="KB203711">
    <property type="protein sequence ID" value="ESO83364.1"/>
    <property type="molecule type" value="Genomic_DNA"/>
</dbReference>
<feature type="compositionally biased region" description="Basic and acidic residues" evidence="1">
    <location>
        <begin position="280"/>
        <end position="292"/>
    </location>
</feature>
<protein>
    <submittedName>
        <fullName evidence="2">Uncharacterized protein</fullName>
    </submittedName>
</protein>
<dbReference type="RefSeq" id="XP_009065969.1">
    <property type="nucleotide sequence ID" value="XM_009067721.1"/>
</dbReference>
<dbReference type="HOGENOM" id="CLU_848069_0_0_1"/>
<keyword evidence="3" id="KW-1185">Reference proteome</keyword>
<name>V4B4L7_LOTGI</name>
<dbReference type="OrthoDB" id="201595at2759"/>
<accession>V4B4L7</accession>
<dbReference type="CTD" id="20250211"/>
<evidence type="ECO:0000313" key="2">
    <source>
        <dbReference type="EMBL" id="ESO83364.1"/>
    </source>
</evidence>
<proteinExistence type="predicted"/>
<dbReference type="GeneID" id="20250211"/>
<organism evidence="2 3">
    <name type="scientific">Lottia gigantea</name>
    <name type="common">Giant owl limpet</name>
    <dbReference type="NCBI Taxonomy" id="225164"/>
    <lineage>
        <taxon>Eukaryota</taxon>
        <taxon>Metazoa</taxon>
        <taxon>Spiralia</taxon>
        <taxon>Lophotrochozoa</taxon>
        <taxon>Mollusca</taxon>
        <taxon>Gastropoda</taxon>
        <taxon>Patellogastropoda</taxon>
        <taxon>Lottioidea</taxon>
        <taxon>Lottiidae</taxon>
        <taxon>Lottia</taxon>
    </lineage>
</organism>
<reference evidence="2 3" key="1">
    <citation type="journal article" date="2013" name="Nature">
        <title>Insights into bilaterian evolution from three spiralian genomes.</title>
        <authorList>
            <person name="Simakov O."/>
            <person name="Marletaz F."/>
            <person name="Cho S.J."/>
            <person name="Edsinger-Gonzales E."/>
            <person name="Havlak P."/>
            <person name="Hellsten U."/>
            <person name="Kuo D.H."/>
            <person name="Larsson T."/>
            <person name="Lv J."/>
            <person name="Arendt D."/>
            <person name="Savage R."/>
            <person name="Osoegawa K."/>
            <person name="de Jong P."/>
            <person name="Grimwood J."/>
            <person name="Chapman J.A."/>
            <person name="Shapiro H."/>
            <person name="Aerts A."/>
            <person name="Otillar R.P."/>
            <person name="Terry A.Y."/>
            <person name="Boore J.L."/>
            <person name="Grigoriev I.V."/>
            <person name="Lindberg D.R."/>
            <person name="Seaver E.C."/>
            <person name="Weisblat D.A."/>
            <person name="Putnam N.H."/>
            <person name="Rokhsar D.S."/>
        </authorList>
    </citation>
    <scope>NUCLEOTIDE SEQUENCE [LARGE SCALE GENOMIC DNA]</scope>
</reference>
<gene>
    <name evidence="2" type="ORF">LOTGIDRAFT_236684</name>
</gene>
<dbReference type="Proteomes" id="UP000030746">
    <property type="component" value="Unassembled WGS sequence"/>
</dbReference>